<evidence type="ECO:0000313" key="1">
    <source>
        <dbReference type="EMBL" id="AHM56386.1"/>
    </source>
</evidence>
<evidence type="ECO:0000313" key="2">
    <source>
        <dbReference type="Proteomes" id="UP000019591"/>
    </source>
</evidence>
<dbReference type="Proteomes" id="UP000019591">
    <property type="component" value="Chromosome"/>
</dbReference>
<name>W8U636_PEPAC</name>
<organism evidence="1 2">
    <name type="scientific">Peptoclostridium acidaminophilum DSM 3953</name>
    <dbReference type="NCBI Taxonomy" id="1286171"/>
    <lineage>
        <taxon>Bacteria</taxon>
        <taxon>Bacillati</taxon>
        <taxon>Bacillota</taxon>
        <taxon>Clostridia</taxon>
        <taxon>Peptostreptococcales</taxon>
        <taxon>Peptoclostridiaceae</taxon>
        <taxon>Peptoclostridium</taxon>
    </lineage>
</organism>
<dbReference type="PATRIC" id="fig|1286171.3.peg.1039"/>
<dbReference type="OrthoDB" id="2087369at2"/>
<dbReference type="EMBL" id="CP007452">
    <property type="protein sequence ID" value="AHM56386.1"/>
    <property type="molecule type" value="Genomic_DNA"/>
</dbReference>
<proteinExistence type="predicted"/>
<dbReference type="RefSeq" id="WP_025435394.1">
    <property type="nucleotide sequence ID" value="NZ_CP007452.1"/>
</dbReference>
<reference evidence="1 2" key="1">
    <citation type="journal article" date="2014" name="Genome Announc.">
        <title>Complete Genome Sequence of Amino Acid-Utilizing Eubacterium acidaminophilum al-2 (DSM 3953).</title>
        <authorList>
            <person name="Poehlein A."/>
            <person name="Andreesen J.R."/>
            <person name="Daniel R."/>
        </authorList>
    </citation>
    <scope>NUCLEOTIDE SEQUENCE [LARGE SCALE GENOMIC DNA]</scope>
    <source>
        <strain evidence="1 2">DSM 3953</strain>
    </source>
</reference>
<protein>
    <submittedName>
        <fullName evidence="1">Uncharacterized protein</fullName>
    </submittedName>
</protein>
<accession>W8U636</accession>
<dbReference type="AlphaFoldDB" id="W8U636"/>
<dbReference type="KEGG" id="eac:EAL2_c10880"/>
<gene>
    <name evidence="1" type="ORF">EAL2_c10880</name>
</gene>
<dbReference type="STRING" id="1286171.EAL2_c10880"/>
<sequence>MISNIDLLENYTALLIAIDRECNPEEAFQILDKVCEGKLPRRKPSESDIVNMIKLRACMTLREIGALYGCDASTICIRIRKYKNSKGMI</sequence>
<keyword evidence="2" id="KW-1185">Reference proteome</keyword>
<dbReference type="HOGENOM" id="CLU_2450179_0_0_9"/>